<protein>
    <submittedName>
        <fullName evidence="2">Uncharacterized protein</fullName>
    </submittedName>
</protein>
<dbReference type="EMBL" id="HBUF01603014">
    <property type="protein sequence ID" value="CAG6776686.1"/>
    <property type="molecule type" value="Transcribed_RNA"/>
</dbReference>
<feature type="compositionally biased region" description="Polar residues" evidence="1">
    <location>
        <begin position="137"/>
        <end position="149"/>
    </location>
</feature>
<dbReference type="AlphaFoldDB" id="A0A8D9B3Y9"/>
<sequence>MPLSSAFDHIETAISDRITSDAYISTLLSPRNNVDRIVQKMCHYPEINEKAYHNIVTHTRAMVIPARHKVSSRGRLACVSFAGGKSYPRRRHIMVSGNGSDETRNVMADINMLSYYNKARNGAAEIATHEGEEKPSVSVSPPDNTDNDN</sequence>
<dbReference type="EMBL" id="HBUF01603015">
    <property type="protein sequence ID" value="CAG6776690.1"/>
    <property type="molecule type" value="Transcribed_RNA"/>
</dbReference>
<accession>A0A8D9B3Y9</accession>
<name>A0A8D9B3Y9_9HEMI</name>
<dbReference type="EMBL" id="HBUF01603017">
    <property type="protein sequence ID" value="CAG6776698.1"/>
    <property type="molecule type" value="Transcribed_RNA"/>
</dbReference>
<proteinExistence type="predicted"/>
<feature type="region of interest" description="Disordered" evidence="1">
    <location>
        <begin position="128"/>
        <end position="149"/>
    </location>
</feature>
<evidence type="ECO:0000313" key="2">
    <source>
        <dbReference type="EMBL" id="CAG6776686.1"/>
    </source>
</evidence>
<dbReference type="EMBL" id="HBUF01603018">
    <property type="protein sequence ID" value="CAG6776702.1"/>
    <property type="molecule type" value="Transcribed_RNA"/>
</dbReference>
<reference evidence="2" key="1">
    <citation type="submission" date="2021-05" db="EMBL/GenBank/DDBJ databases">
        <authorList>
            <person name="Alioto T."/>
            <person name="Alioto T."/>
            <person name="Gomez Garrido J."/>
        </authorList>
    </citation>
    <scope>NUCLEOTIDE SEQUENCE</scope>
</reference>
<evidence type="ECO:0000256" key="1">
    <source>
        <dbReference type="SAM" id="MobiDB-lite"/>
    </source>
</evidence>
<organism evidence="2">
    <name type="scientific">Cacopsylla melanoneura</name>
    <dbReference type="NCBI Taxonomy" id="428564"/>
    <lineage>
        <taxon>Eukaryota</taxon>
        <taxon>Metazoa</taxon>
        <taxon>Ecdysozoa</taxon>
        <taxon>Arthropoda</taxon>
        <taxon>Hexapoda</taxon>
        <taxon>Insecta</taxon>
        <taxon>Pterygota</taxon>
        <taxon>Neoptera</taxon>
        <taxon>Paraneoptera</taxon>
        <taxon>Hemiptera</taxon>
        <taxon>Sternorrhyncha</taxon>
        <taxon>Psylloidea</taxon>
        <taxon>Psyllidae</taxon>
        <taxon>Psyllinae</taxon>
        <taxon>Cacopsylla</taxon>
    </lineage>
</organism>